<dbReference type="AlphaFoldDB" id="A0AA39F1Z9"/>
<evidence type="ECO:0000256" key="4">
    <source>
        <dbReference type="ARBA" id="ARBA00022547"/>
    </source>
</evidence>
<comment type="function">
    <text evidence="12 15">Subunit e, of the mitochondrial membrane ATP synthase complex (F(1)F(0) ATP synthase or Complex V) that produces ATP from ADP in the presence of a proton gradient across the membrane which is generated by electron transport complexes of the respiratory chain. ATP synthase complex consist of a soluble F(1) head domain - the catalytic core - and a membrane F(1) domain - the membrane proton channel. These two domains are linked by a central stalk rotating inside the F(1) region and a stationary peripheral stalk. During catalysis, ATP synthesis in the catalytic domain of F(1) is coupled via a rotary mechanism of the central stalk subunits to proton translocation. In vivo, can only synthesize ATP although its ATP hydrolase activity can be activated artificially in vitro. Part of the complex F(0) domain.</text>
</comment>
<evidence type="ECO:0000256" key="10">
    <source>
        <dbReference type="ARBA" id="ARBA00023136"/>
    </source>
</evidence>
<keyword evidence="11 15" id="KW-0066">ATP synthesis</keyword>
<organism evidence="16 17">
    <name type="scientific">Microctonus hyperodae</name>
    <name type="common">Parasitoid wasp</name>
    <dbReference type="NCBI Taxonomy" id="165561"/>
    <lineage>
        <taxon>Eukaryota</taxon>
        <taxon>Metazoa</taxon>
        <taxon>Ecdysozoa</taxon>
        <taxon>Arthropoda</taxon>
        <taxon>Hexapoda</taxon>
        <taxon>Insecta</taxon>
        <taxon>Pterygota</taxon>
        <taxon>Neoptera</taxon>
        <taxon>Endopterygota</taxon>
        <taxon>Hymenoptera</taxon>
        <taxon>Apocrita</taxon>
        <taxon>Ichneumonoidea</taxon>
        <taxon>Braconidae</taxon>
        <taxon>Euphorinae</taxon>
        <taxon>Microctonus</taxon>
    </lineage>
</organism>
<dbReference type="InterPro" id="IPR008386">
    <property type="entry name" value="ATP_synth_F0_esu_mt"/>
</dbReference>
<evidence type="ECO:0000256" key="15">
    <source>
        <dbReference type="RuleBase" id="RU367005"/>
    </source>
</evidence>
<dbReference type="PANTHER" id="PTHR12427">
    <property type="entry name" value="ATP SYNTHASE E CHAIN, MITOCHONDRIAL"/>
    <property type="match status" value="1"/>
</dbReference>
<dbReference type="PANTHER" id="PTHR12427:SF1">
    <property type="entry name" value="ATP SYNTHASE SUBUNIT E, MITOCHONDRIAL"/>
    <property type="match status" value="1"/>
</dbReference>
<keyword evidence="3 15" id="KW-0813">Transport</keyword>
<keyword evidence="8 15" id="KW-0406">Ion transport</keyword>
<protein>
    <recommendedName>
        <fullName evidence="14 15">ATP synthase F(0) complex subunit e, mitochondrial</fullName>
    </recommendedName>
</protein>
<evidence type="ECO:0000256" key="12">
    <source>
        <dbReference type="ARBA" id="ARBA00057306"/>
    </source>
</evidence>
<keyword evidence="17" id="KW-1185">Reference proteome</keyword>
<evidence type="ECO:0000256" key="2">
    <source>
        <dbReference type="ARBA" id="ARBA00007333"/>
    </source>
</evidence>
<sequence length="111" mass="12747">MGSVINISRHGQKIFFIGCACIGGYVAYRYWKKLELRAIDEGFEEITKFGRWGMLSAGILYGLFHQSRLGKKEAAFREVENKRKAIRDKQLAIEKKLAAEAEMKQLEAMMK</sequence>
<dbReference type="GO" id="GO:0015078">
    <property type="term" value="F:proton transmembrane transporter activity"/>
    <property type="evidence" value="ECO:0007669"/>
    <property type="project" value="InterPro"/>
</dbReference>
<evidence type="ECO:0000256" key="14">
    <source>
        <dbReference type="ARBA" id="ARBA00074682"/>
    </source>
</evidence>
<evidence type="ECO:0000256" key="13">
    <source>
        <dbReference type="ARBA" id="ARBA00064647"/>
    </source>
</evidence>
<keyword evidence="10" id="KW-0472">Membrane</keyword>
<evidence type="ECO:0000313" key="17">
    <source>
        <dbReference type="Proteomes" id="UP001168972"/>
    </source>
</evidence>
<keyword evidence="5 15" id="KW-0375">Hydrogen ion transport</keyword>
<dbReference type="GO" id="GO:0045259">
    <property type="term" value="C:proton-transporting ATP synthase complex"/>
    <property type="evidence" value="ECO:0007669"/>
    <property type="project" value="UniProtKB-UniRule"/>
</dbReference>
<keyword evidence="7" id="KW-0007">Acetylation</keyword>
<keyword evidence="6 15" id="KW-0999">Mitochondrion inner membrane</keyword>
<proteinExistence type="inferred from homology"/>
<evidence type="ECO:0000256" key="8">
    <source>
        <dbReference type="ARBA" id="ARBA00023065"/>
    </source>
</evidence>
<reference evidence="16" key="2">
    <citation type="submission" date="2023-03" db="EMBL/GenBank/DDBJ databases">
        <authorList>
            <person name="Inwood S.N."/>
            <person name="Skelly J.G."/>
            <person name="Guhlin J."/>
            <person name="Harrop T.W.R."/>
            <person name="Goldson S.G."/>
            <person name="Dearden P.K."/>
        </authorList>
    </citation>
    <scope>NUCLEOTIDE SEQUENCE</scope>
    <source>
        <strain evidence="16">Lincoln</strain>
        <tissue evidence="16">Whole body</tissue>
    </source>
</reference>
<keyword evidence="9 15" id="KW-0496">Mitochondrion</keyword>
<evidence type="ECO:0000313" key="16">
    <source>
        <dbReference type="EMBL" id="KAK0161460.1"/>
    </source>
</evidence>
<evidence type="ECO:0000256" key="6">
    <source>
        <dbReference type="ARBA" id="ARBA00022792"/>
    </source>
</evidence>
<dbReference type="GO" id="GO:0015986">
    <property type="term" value="P:proton motive force-driven ATP synthesis"/>
    <property type="evidence" value="ECO:0007669"/>
    <property type="project" value="InterPro"/>
</dbReference>
<dbReference type="EMBL" id="JAQQBR010001835">
    <property type="protein sequence ID" value="KAK0161460.1"/>
    <property type="molecule type" value="Genomic_DNA"/>
</dbReference>
<evidence type="ECO:0000256" key="7">
    <source>
        <dbReference type="ARBA" id="ARBA00022990"/>
    </source>
</evidence>
<reference evidence="16" key="1">
    <citation type="journal article" date="2023" name="bioRxiv">
        <title>Scaffold-level genome assemblies of two parasitoid biocontrol wasps reveal the parthenogenesis mechanism and an associated novel virus.</title>
        <authorList>
            <person name="Inwood S."/>
            <person name="Skelly J."/>
            <person name="Guhlin J."/>
            <person name="Harrop T."/>
            <person name="Goldson S."/>
            <person name="Dearden P."/>
        </authorList>
    </citation>
    <scope>NUCLEOTIDE SEQUENCE</scope>
    <source>
        <strain evidence="16">Lincoln</strain>
        <tissue evidence="16">Whole body</tissue>
    </source>
</reference>
<comment type="similarity">
    <text evidence="2 15">Belongs to the ATPase e subunit family.</text>
</comment>
<evidence type="ECO:0000256" key="11">
    <source>
        <dbReference type="ARBA" id="ARBA00023310"/>
    </source>
</evidence>
<comment type="subunit">
    <text evidence="15">F-type ATPases have 2 components, CF(1) - the catalytic core - and CF(0) - the membrane proton channel. CF(1) and CF(0) have multiple subunits.</text>
</comment>
<dbReference type="Proteomes" id="UP001168972">
    <property type="component" value="Unassembled WGS sequence"/>
</dbReference>
<evidence type="ECO:0000256" key="3">
    <source>
        <dbReference type="ARBA" id="ARBA00022448"/>
    </source>
</evidence>
<accession>A0AA39F1Z9</accession>
<gene>
    <name evidence="16" type="ORF">PV327_009928</name>
</gene>
<evidence type="ECO:0000256" key="1">
    <source>
        <dbReference type="ARBA" id="ARBA00004273"/>
    </source>
</evidence>
<evidence type="ECO:0000256" key="5">
    <source>
        <dbReference type="ARBA" id="ARBA00022781"/>
    </source>
</evidence>
<dbReference type="Pfam" id="PF05680">
    <property type="entry name" value="ATP-synt_E"/>
    <property type="match status" value="1"/>
</dbReference>
<dbReference type="GO" id="GO:0005743">
    <property type="term" value="C:mitochondrial inner membrane"/>
    <property type="evidence" value="ECO:0007669"/>
    <property type="project" value="UniProtKB-SubCell"/>
</dbReference>
<evidence type="ECO:0000256" key="9">
    <source>
        <dbReference type="ARBA" id="ARBA00023128"/>
    </source>
</evidence>
<name>A0AA39F1Z9_MICHY</name>
<comment type="subunit">
    <text evidence="13">Component of the ATP synthase complex composed at least of ATP5F1A/subunit alpha, ATP5F1B/subunit beta, ATP5MC1/subunit c (homooctomer), MT-ATP6/subunit a, MT-ATP8/subunit 8, ATP5ME/subunit e, ATP5MF/subunit f, ATP5MG/subunit g, ATP5MK/subunit k, ATP5MJ/subunit j, ATP5F1C/subunit gamma, ATP5F1D/subunit delta, ATP5F1E/subunit epsilon, ATP5PF/subunit F6, ATP5PB/subunit b, ATP5PD/subunit d, ATP5PO/subunit OSCP. ATP synthase complex consists of a soluble F(1) head domain (subunits alpha(3) and beta(3)) - the catalytic core - and a membrane F(0) domain - the membrane proton channel (subunits c, a, 8, e, f, g, k and j). These two domains are linked by a central stalk (subunits gamma, delta, and epsilon) rotating inside the F1 region and a stationary peripheral stalk (subunits F6, b, d, and OSCP).</text>
</comment>
<comment type="caution">
    <text evidence="16">The sequence shown here is derived from an EMBL/GenBank/DDBJ whole genome shotgun (WGS) entry which is preliminary data.</text>
</comment>
<comment type="subcellular location">
    <subcellularLocation>
        <location evidence="1 15">Mitochondrion inner membrane</location>
    </subcellularLocation>
</comment>
<keyword evidence="4 15" id="KW-0138">CF(0)</keyword>